<dbReference type="EMBL" id="JAENHL010000006">
    <property type="protein sequence ID" value="MBK1866670.1"/>
    <property type="molecule type" value="Genomic_DNA"/>
</dbReference>
<proteinExistence type="predicted"/>
<reference evidence="1" key="1">
    <citation type="submission" date="2021-01" db="EMBL/GenBank/DDBJ databases">
        <authorList>
            <person name="Sun Q."/>
        </authorList>
    </citation>
    <scope>NUCLEOTIDE SEQUENCE</scope>
    <source>
        <strain evidence="1">YIM B02566</strain>
    </source>
</reference>
<protein>
    <submittedName>
        <fullName evidence="1">CbtB-domain containing protein</fullName>
    </submittedName>
</protein>
<evidence type="ECO:0000313" key="2">
    <source>
        <dbReference type="Proteomes" id="UP000616151"/>
    </source>
</evidence>
<keyword evidence="2" id="KW-1185">Reference proteome</keyword>
<organism evidence="1 2">
    <name type="scientific">Taklimakanibacter albus</name>
    <dbReference type="NCBI Taxonomy" id="2800327"/>
    <lineage>
        <taxon>Bacteria</taxon>
        <taxon>Pseudomonadati</taxon>
        <taxon>Pseudomonadota</taxon>
        <taxon>Alphaproteobacteria</taxon>
        <taxon>Hyphomicrobiales</taxon>
        <taxon>Aestuariivirgaceae</taxon>
        <taxon>Taklimakanibacter</taxon>
    </lineage>
</organism>
<name>A0ACC5R244_9HYPH</name>
<comment type="caution">
    <text evidence="1">The sequence shown here is derived from an EMBL/GenBank/DDBJ whole genome shotgun (WGS) entry which is preliminary data.</text>
</comment>
<gene>
    <name evidence="1" type="ORF">JHL16_09920</name>
</gene>
<sequence>MTTDRISTSLSLSQRVAAGISAMVFGGFLIFGVGLAQADNLHNAAHDTRHSIGFPCH</sequence>
<accession>A0ACC5R244</accession>
<evidence type="ECO:0000313" key="1">
    <source>
        <dbReference type="EMBL" id="MBK1866670.1"/>
    </source>
</evidence>
<dbReference type="Proteomes" id="UP000616151">
    <property type="component" value="Unassembled WGS sequence"/>
</dbReference>